<reference evidence="3 4" key="1">
    <citation type="submission" date="2022-03" db="EMBL/GenBank/DDBJ databases">
        <authorList>
            <person name="Nunn A."/>
            <person name="Chopra R."/>
            <person name="Nunn A."/>
            <person name="Contreras Garrido A."/>
        </authorList>
    </citation>
    <scope>NUCLEOTIDE SEQUENCE [LARGE SCALE GENOMIC DNA]</scope>
</reference>
<dbReference type="GO" id="GO:0005730">
    <property type="term" value="C:nucleolus"/>
    <property type="evidence" value="ECO:0007669"/>
    <property type="project" value="TreeGrafter"/>
</dbReference>
<name>A0AAU9T4G7_THLAR</name>
<protein>
    <recommendedName>
        <fullName evidence="5">Nucleolar pre-ribosomal-associated protein 1</fullName>
    </recommendedName>
</protein>
<evidence type="ECO:0000313" key="4">
    <source>
        <dbReference type="Proteomes" id="UP000836841"/>
    </source>
</evidence>
<feature type="domain" description="URB1 N-terminal" evidence="1">
    <location>
        <begin position="86"/>
        <end position="380"/>
    </location>
</feature>
<dbReference type="Pfam" id="PF11707">
    <property type="entry name" value="Npa1"/>
    <property type="match status" value="1"/>
</dbReference>
<dbReference type="Pfam" id="PF16201">
    <property type="entry name" value="NopRA1"/>
    <property type="match status" value="1"/>
</dbReference>
<dbReference type="Proteomes" id="UP000836841">
    <property type="component" value="Chromosome 7"/>
</dbReference>
<dbReference type="InterPro" id="IPR039844">
    <property type="entry name" value="URB1"/>
</dbReference>
<dbReference type="InterPro" id="IPR021714">
    <property type="entry name" value="URB1_N"/>
</dbReference>
<dbReference type="PANTHER" id="PTHR13500:SF0">
    <property type="entry name" value="NUCLEOLAR PRE-RIBOSOMAL-ASSOCIATED PROTEIN 1"/>
    <property type="match status" value="1"/>
</dbReference>
<evidence type="ECO:0008006" key="5">
    <source>
        <dbReference type="Google" id="ProtNLM"/>
    </source>
</evidence>
<feature type="domain" description="URB1 C-terminal" evidence="2">
    <location>
        <begin position="1997"/>
        <end position="2190"/>
    </location>
</feature>
<dbReference type="GO" id="GO:0000463">
    <property type="term" value="P:maturation of LSU-rRNA from tricistronic rRNA transcript (SSU-rRNA, 5.8S rRNA, LSU-rRNA)"/>
    <property type="evidence" value="ECO:0007669"/>
    <property type="project" value="TreeGrafter"/>
</dbReference>
<organism evidence="3 4">
    <name type="scientific">Thlaspi arvense</name>
    <name type="common">Field penny-cress</name>
    <dbReference type="NCBI Taxonomy" id="13288"/>
    <lineage>
        <taxon>Eukaryota</taxon>
        <taxon>Viridiplantae</taxon>
        <taxon>Streptophyta</taxon>
        <taxon>Embryophyta</taxon>
        <taxon>Tracheophyta</taxon>
        <taxon>Spermatophyta</taxon>
        <taxon>Magnoliopsida</taxon>
        <taxon>eudicotyledons</taxon>
        <taxon>Gunneridae</taxon>
        <taxon>Pentapetalae</taxon>
        <taxon>rosids</taxon>
        <taxon>malvids</taxon>
        <taxon>Brassicales</taxon>
        <taxon>Brassicaceae</taxon>
        <taxon>Thlaspideae</taxon>
        <taxon>Thlaspi</taxon>
    </lineage>
</organism>
<gene>
    <name evidence="3" type="ORF">TAV2_LOCUS22826</name>
</gene>
<evidence type="ECO:0000259" key="1">
    <source>
        <dbReference type="Pfam" id="PF11707"/>
    </source>
</evidence>
<sequence>MAESSSDLEDQEMVAVGGNVDLEVEKIPVMAFRPSHEAKLRELLHKICLHEIKLCSDAAKEFVKLLEGETGGDLLRLYFHNSPKFAELQEAWKLRHGRQGLSYIFKLIQAILSHPEGRSRSTDIGRAIDQFVWLLIDEKLDDIYIELKSKEGKQQNAALSLLASIVRRGSGMASEIAKKFDFKGFAKLAEHKTRGAGKGKKHSTRKACVGFAISFLQVGKPGLLRSVLQQREMYSKVLQGLGKDDEDTVASVLSTLNDNILVEESLIPPGLRSVLFGSATLEQLVSISAREDVGIVNELAHEVLVKVCTDPSNGLMPDIKRGLKGNANRLLMLMKSLRATEVGYHRDLLLAIATSRTSLASAFLEEFPYNVEDFASPSWSSSISLAANLVSPVRNSCSFDFLNPDQRAAPTPPGSDVQTIMKCICPRAFSRSLITKGMLHSDSLVKHGTLKFLFETLRLLDSFVTSWKLCSSHSCSVEKIQASLERDVMGEVRNFFPDFQVFLSVLKSPGGSSGIQKLSLKKQAGCNSGLVDRNKRVKRSEKDVLEEEAGDIVIGGLGSDKDIFLEEDTEDAQMTDQADADRKEYLGTVSEIWGSEFCSKPFVSFEEADVFFQIMLLDTLRMYVRSVPNVLEGSFDVFMKILSSSSGLPAELQRAVLSLLNEYISWTPKSQIERFPSRIPPLMYKHLHVFMKLLLFSSHNEVKDLAYNLALVAMSSTGAFDKDPSEIGAWFLFLQGFGKIKLPPKVQEAVQSMSSVVISFLCDSVSTVGKKLFKQWDIVRSSLSHLKGVSIGFSPLIVCILQNCVRLLNSESKTYSLPEKSAISLYVCTTLKYLLQTQVDSRPLSCLVQSVLSEVVDGSKDSLSEWRPLRVLLLFSQSLSDKKPFILHSRRTTGLLADTSFADTLDKIKGLVRSVSPDGQKKRRRSISPDEIAGIVKAFSSALICATPESILKNFAGVMAVSWALYGTSFSFLQSILFLDENFLGDLSKLSPDLFAQGSERTGSRNLCERTEDSEIDFADHASIAEEIKRKMDIRDIESPAFSVFLEELPFPVLLTAIRSMDASCLPRISDLLLLKVSQPKSDSIESDIRSILFSLLEIRSSYEVQPAPVLCQLSEICLRLIKHLFSQKSERDLVSGHSPDKLHAPSTKWKHQAAQTVLCHPVVMALLESPLDCGTLPRVQNIENFSETSVTMGRLVISEIDQHILDLLASTCEHFLFDERHIVQKGDLGPNKSIMAFKDLVERLLSVFRGKFELCVSSQSYAPLHQPSQFIHALLRFISPFKLLYLARFMLSRIDEEELVCPNSSMIRSMGLDIAGGAFEMLILYSHQPAAKRGIYDLLWELEEKNYDSNLIEEVYSLACRFSTSLGLVSADSCLLKVGGGIFRGKHNQHCSVHPLTVTISQIVGRTPQDLIDHCINQASITRAKILFYLVESSPLHLSVFGHSFSSLLSKKQDDSALTDEQFIMLLPAVLSYLASVFAKLEKPCSRFLDITSVYSNILTNCFRQWPKFLPGCIFEEKYEEILLSTTEDIDTMFDASLLGKAVRMFQYHFALTESPTKTDDLLKVFYSMFPHISTGKEMLDYEIKEVDVQSVDDMFSVAIRVVAKVELSRICLFPEDSSMCPFRRQAGSCVKESSPEMGSNRESILKPLLNALVNSWQCVVKRSDGSFKGNSEGKQDKCRFLWKSLENFILRSIRKFLEDMCEELVHLDSVPFLERLMKSVLLYRFEDSKTLKILREIFSLLSRGKYSYAPYIQLLISHSQFTPTISSLSISFSHTGEISSPVSSILKHLIIPSPNSVGFGRCCLEAPDYVKQLEIVKTLRVLLSKCGKESGINLKELHFLLLCSYGATLGEIDLELYKLMRDIELIDDEHRLHVLETCYLWGKAALQIREGLRFSQDASDGGEADLVEDSRQSLFKENLCVDPKICARTVLYFPYQRTAEVSDNSYQYDDPIGEKCSPVVENIELYDPAFILRFSEHSLRMRYIEPVEFASLGLLAVALVSMSSADLGMRKLGYTTLEIFLVALEGCGKNKHVKGLRLLLMYVRNGVEEQWQRIPTVSAVFAAETSLILLDSSHEHYVPVYNLLKSSSTPKLRGIPLFHDFFRSSAVENKSFRSQRLWELRLVCVGLKTDDDAQIYIRNSVLETLMSFYSTPLADDEYKGLILQVVRKSVKFHKMARHLVENCDLFSWCSSFISTFTTNPIGDEDMRLVVVLEVITDVLASRNVTEWLQRSALEGLMEISSRLYRLLGGGLVSVQENGTLVNLVLQILSATLKISQKRKMYQPHFTITIEGIFQLYEAVANCDSASEECGLSTLLMSTPPVDIICMDVDKLRRFLLWGISTALKSDLKKRSKPSESHQDTMTLTEEPQAETMVAKFLRWLLASVILGKLYSKANDLDPTVLSKTKPETLLTLLECFKTRNLEGSETKSEHIIGEVIVHLQQLLSTNYSVLPSVVCALSLMVLRNGLGIAGSESNGDHRLIKSLCSRISSPPEATPIWRWSYYQAWKDLTSESATNLEKIDELHACQYLLRILSDMLGVKTGESQQVLLLHQSFDMSSVFEWERGLVET</sequence>
<evidence type="ECO:0000313" key="3">
    <source>
        <dbReference type="EMBL" id="CAH2077824.1"/>
    </source>
</evidence>
<dbReference type="InterPro" id="IPR032436">
    <property type="entry name" value="URB1_C"/>
</dbReference>
<proteinExistence type="predicted"/>
<dbReference type="EMBL" id="OU466863">
    <property type="protein sequence ID" value="CAH2077824.1"/>
    <property type="molecule type" value="Genomic_DNA"/>
</dbReference>
<keyword evidence="4" id="KW-1185">Reference proteome</keyword>
<dbReference type="PANTHER" id="PTHR13500">
    <property type="entry name" value="NUCLEOLAR PRERIBOSOMAL-ASSOCIATED PROTEIN 1"/>
    <property type="match status" value="1"/>
</dbReference>
<dbReference type="GO" id="GO:0000466">
    <property type="term" value="P:maturation of 5.8S rRNA from tricistronic rRNA transcript (SSU-rRNA, 5.8S rRNA, LSU-rRNA)"/>
    <property type="evidence" value="ECO:0007669"/>
    <property type="project" value="TreeGrafter"/>
</dbReference>
<evidence type="ECO:0000259" key="2">
    <source>
        <dbReference type="Pfam" id="PF16201"/>
    </source>
</evidence>
<accession>A0AAU9T4G7</accession>